<evidence type="ECO:0000256" key="1">
    <source>
        <dbReference type="ARBA" id="ARBA00004275"/>
    </source>
</evidence>
<dbReference type="Proteomes" id="UP001445076">
    <property type="component" value="Unassembled WGS sequence"/>
</dbReference>
<comment type="subcellular location">
    <subcellularLocation>
        <location evidence="1">Peroxisome</location>
    </subcellularLocation>
</comment>
<dbReference type="PANTHER" id="PTHR24096">
    <property type="entry name" value="LONG-CHAIN-FATTY-ACID--COA LIGASE"/>
    <property type="match status" value="1"/>
</dbReference>
<evidence type="ECO:0000256" key="2">
    <source>
        <dbReference type="ARBA" id="ARBA00006432"/>
    </source>
</evidence>
<evidence type="ECO:0000313" key="7">
    <source>
        <dbReference type="Proteomes" id="UP001445076"/>
    </source>
</evidence>
<dbReference type="Gene3D" id="3.30.300.30">
    <property type="match status" value="1"/>
</dbReference>
<keyword evidence="7" id="KW-1185">Reference proteome</keyword>
<comment type="caution">
    <text evidence="6">The sequence shown here is derived from an EMBL/GenBank/DDBJ whole genome shotgun (WGS) entry which is preliminary data.</text>
</comment>
<evidence type="ECO:0000259" key="4">
    <source>
        <dbReference type="Pfam" id="PF00501"/>
    </source>
</evidence>
<dbReference type="Pfam" id="PF00501">
    <property type="entry name" value="AMP-binding"/>
    <property type="match status" value="1"/>
</dbReference>
<name>A0AAW0YAW8_CHEQU</name>
<proteinExistence type="inferred from homology"/>
<dbReference type="Gene3D" id="2.30.38.10">
    <property type="entry name" value="Luciferase, Domain 3"/>
    <property type="match status" value="1"/>
</dbReference>
<organism evidence="6 7">
    <name type="scientific">Cherax quadricarinatus</name>
    <name type="common">Australian red claw crayfish</name>
    <dbReference type="NCBI Taxonomy" id="27406"/>
    <lineage>
        <taxon>Eukaryota</taxon>
        <taxon>Metazoa</taxon>
        <taxon>Ecdysozoa</taxon>
        <taxon>Arthropoda</taxon>
        <taxon>Crustacea</taxon>
        <taxon>Multicrustacea</taxon>
        <taxon>Malacostraca</taxon>
        <taxon>Eumalacostraca</taxon>
        <taxon>Eucarida</taxon>
        <taxon>Decapoda</taxon>
        <taxon>Pleocyemata</taxon>
        <taxon>Astacidea</taxon>
        <taxon>Parastacoidea</taxon>
        <taxon>Parastacidae</taxon>
        <taxon>Cherax</taxon>
    </lineage>
</organism>
<protein>
    <submittedName>
        <fullName evidence="6">Uncharacterized protein</fullName>
    </submittedName>
</protein>
<accession>A0AAW0YAW8</accession>
<evidence type="ECO:0000313" key="6">
    <source>
        <dbReference type="EMBL" id="KAK8753986.1"/>
    </source>
</evidence>
<dbReference type="AlphaFoldDB" id="A0AAW0YAW8"/>
<dbReference type="GO" id="GO:0016405">
    <property type="term" value="F:CoA-ligase activity"/>
    <property type="evidence" value="ECO:0007669"/>
    <property type="project" value="TreeGrafter"/>
</dbReference>
<feature type="non-terminal residue" evidence="6">
    <location>
        <position position="1"/>
    </location>
</feature>
<feature type="domain" description="AMP-binding enzyme C-terminal" evidence="5">
    <location>
        <begin position="272"/>
        <end position="346"/>
    </location>
</feature>
<feature type="domain" description="AMP-dependent synthetase/ligase" evidence="4">
    <location>
        <begin position="3"/>
        <end position="221"/>
    </location>
</feature>
<keyword evidence="3" id="KW-0576">Peroxisome</keyword>
<dbReference type="PROSITE" id="PS00455">
    <property type="entry name" value="AMP_BINDING"/>
    <property type="match status" value="1"/>
</dbReference>
<sequence length="359" mass="39512">IPSETIACMPYSSGTTGKPKGVCIPHSSLSNIIPIYHNPYTFTVIKADGEHQEEFMGLLPFFHIYGMMTVMSCAMFNGVKLITLPRFEPKSFLEVLKKNRVSCLHVVPPLLQFIASSPVVSAADLDSIHTVICGAAPSYPSAVTMLKEKVSRPIFFQEGYGLTELLCTHLTPKDEEKLGSCGKLLPNMSAKIIDLDTNVALPPGAKGELYIKTPVMMSHYHNNPQQTADTIDADGWFRTGDIASYQEDGNFIISDRIKEVIKVKGMQVSPSELEDVILGHPNVADVGIVGVEDERAGEVPRAYVVRHGQVTEQQLHDFMESRVAPYKQLAGGIKFVEGLPKNSTGKLLRKELKKKAEQK</sequence>
<gene>
    <name evidence="6" type="ORF">OTU49_006299</name>
</gene>
<evidence type="ECO:0000259" key="5">
    <source>
        <dbReference type="Pfam" id="PF13193"/>
    </source>
</evidence>
<dbReference type="InterPro" id="IPR020845">
    <property type="entry name" value="AMP-binding_CS"/>
</dbReference>
<dbReference type="EMBL" id="JARKIK010000001">
    <property type="protein sequence ID" value="KAK8753986.1"/>
    <property type="molecule type" value="Genomic_DNA"/>
</dbReference>
<evidence type="ECO:0000256" key="3">
    <source>
        <dbReference type="ARBA" id="ARBA00023140"/>
    </source>
</evidence>
<dbReference type="PANTHER" id="PTHR24096:SF422">
    <property type="entry name" value="BCDNA.GH02901"/>
    <property type="match status" value="1"/>
</dbReference>
<dbReference type="Pfam" id="PF13193">
    <property type="entry name" value="AMP-binding_C"/>
    <property type="match status" value="1"/>
</dbReference>
<dbReference type="SUPFAM" id="SSF56801">
    <property type="entry name" value="Acetyl-CoA synthetase-like"/>
    <property type="match status" value="1"/>
</dbReference>
<comment type="similarity">
    <text evidence="2">Belongs to the ATP-dependent AMP-binding enzyme family.</text>
</comment>
<dbReference type="FunFam" id="3.30.300.30:FF:000007">
    <property type="entry name" value="4-coumarate--CoA ligase 2"/>
    <property type="match status" value="1"/>
</dbReference>
<reference evidence="6 7" key="1">
    <citation type="journal article" date="2024" name="BMC Genomics">
        <title>Genome assembly of redclaw crayfish (Cherax quadricarinatus) provides insights into its immune adaptation and hypoxia tolerance.</title>
        <authorList>
            <person name="Liu Z."/>
            <person name="Zheng J."/>
            <person name="Li H."/>
            <person name="Fang K."/>
            <person name="Wang S."/>
            <person name="He J."/>
            <person name="Zhou D."/>
            <person name="Weng S."/>
            <person name="Chi M."/>
            <person name="Gu Z."/>
            <person name="He J."/>
            <person name="Li F."/>
            <person name="Wang M."/>
        </authorList>
    </citation>
    <scope>NUCLEOTIDE SEQUENCE [LARGE SCALE GENOMIC DNA]</scope>
    <source>
        <strain evidence="6">ZL_2023a</strain>
    </source>
</reference>
<dbReference type="GO" id="GO:0005777">
    <property type="term" value="C:peroxisome"/>
    <property type="evidence" value="ECO:0007669"/>
    <property type="project" value="UniProtKB-SubCell"/>
</dbReference>
<dbReference type="InterPro" id="IPR000873">
    <property type="entry name" value="AMP-dep_synth/lig_dom"/>
</dbReference>
<dbReference type="Gene3D" id="3.40.50.980">
    <property type="match status" value="2"/>
</dbReference>
<dbReference type="InterPro" id="IPR025110">
    <property type="entry name" value="AMP-bd_C"/>
</dbReference>
<dbReference type="InterPro" id="IPR045851">
    <property type="entry name" value="AMP-bd_C_sf"/>
</dbReference>